<keyword evidence="3" id="KW-1185">Reference proteome</keyword>
<reference evidence="3" key="1">
    <citation type="journal article" date="2024" name="IScience">
        <title>Strigolactones Initiate the Formation of Haustorium-like Structures in Castilleja.</title>
        <authorList>
            <person name="Buerger M."/>
            <person name="Peterson D."/>
            <person name="Chory J."/>
        </authorList>
    </citation>
    <scope>NUCLEOTIDE SEQUENCE [LARGE SCALE GENOMIC DNA]</scope>
</reference>
<dbReference type="AlphaFoldDB" id="A0ABD3BHC5"/>
<dbReference type="PROSITE" id="PS50822">
    <property type="entry name" value="PIWI"/>
    <property type="match status" value="1"/>
</dbReference>
<dbReference type="EMBL" id="JAVIJP010000087">
    <property type="protein sequence ID" value="KAL3616623.1"/>
    <property type="molecule type" value="Genomic_DNA"/>
</dbReference>
<sequence length="182" mass="20420">MLRSCGVSINNSFTELLKLKGVFCRHRSLKSVMEKICLLEMEVVEDPFDVFEESPQFRRAPPIVRVDKMYEEIQSKLRSSFCVCFLSARTVNFTRPVEAQELVRVWSCDSVLVAHASQHQYLTNLLLKINAKLGGLNSVLAGELSPSLPVISKIPTLILGMDVSHGSPHLASLMFSIYCRSC</sequence>
<comment type="caution">
    <text evidence="2">The sequence shown here is derived from an EMBL/GenBank/DDBJ whole genome shotgun (WGS) entry which is preliminary data.</text>
</comment>
<dbReference type="Gene3D" id="3.40.50.2300">
    <property type="match status" value="1"/>
</dbReference>
<gene>
    <name evidence="2" type="ORF">CASFOL_039017</name>
</gene>
<evidence type="ECO:0000313" key="3">
    <source>
        <dbReference type="Proteomes" id="UP001632038"/>
    </source>
</evidence>
<feature type="domain" description="Piwi" evidence="1">
    <location>
        <begin position="117"/>
        <end position="165"/>
    </location>
</feature>
<dbReference type="InterPro" id="IPR003165">
    <property type="entry name" value="Piwi"/>
</dbReference>
<dbReference type="Pfam" id="PF02171">
    <property type="entry name" value="Piwi"/>
    <property type="match status" value="1"/>
</dbReference>
<evidence type="ECO:0000313" key="2">
    <source>
        <dbReference type="EMBL" id="KAL3616623.1"/>
    </source>
</evidence>
<dbReference type="InterPro" id="IPR012337">
    <property type="entry name" value="RNaseH-like_sf"/>
</dbReference>
<organism evidence="2 3">
    <name type="scientific">Castilleja foliolosa</name>
    <dbReference type="NCBI Taxonomy" id="1961234"/>
    <lineage>
        <taxon>Eukaryota</taxon>
        <taxon>Viridiplantae</taxon>
        <taxon>Streptophyta</taxon>
        <taxon>Embryophyta</taxon>
        <taxon>Tracheophyta</taxon>
        <taxon>Spermatophyta</taxon>
        <taxon>Magnoliopsida</taxon>
        <taxon>eudicotyledons</taxon>
        <taxon>Gunneridae</taxon>
        <taxon>Pentapetalae</taxon>
        <taxon>asterids</taxon>
        <taxon>lamiids</taxon>
        <taxon>Lamiales</taxon>
        <taxon>Orobanchaceae</taxon>
        <taxon>Pedicularideae</taxon>
        <taxon>Castillejinae</taxon>
        <taxon>Castilleja</taxon>
    </lineage>
</organism>
<dbReference type="SUPFAM" id="SSF53098">
    <property type="entry name" value="Ribonuclease H-like"/>
    <property type="match status" value="1"/>
</dbReference>
<name>A0ABD3BHC5_9LAMI</name>
<evidence type="ECO:0000259" key="1">
    <source>
        <dbReference type="PROSITE" id="PS50822"/>
    </source>
</evidence>
<protein>
    <recommendedName>
        <fullName evidence="1">Piwi domain-containing protein</fullName>
    </recommendedName>
</protein>
<proteinExistence type="predicted"/>
<accession>A0ABD3BHC5</accession>
<dbReference type="Proteomes" id="UP001632038">
    <property type="component" value="Unassembled WGS sequence"/>
</dbReference>
<dbReference type="PANTHER" id="PTHR22891">
    <property type="entry name" value="EUKARYOTIC TRANSLATION INITIATION FACTOR 2C"/>
    <property type="match status" value="1"/>
</dbReference>